<comment type="similarity">
    <text evidence="1">Belongs to the FGGY kinase family.</text>
</comment>
<proteinExistence type="inferred from homology"/>
<evidence type="ECO:0000256" key="1">
    <source>
        <dbReference type="ARBA" id="ARBA00009156"/>
    </source>
</evidence>
<organism evidence="6 7">
    <name type="scientific">Gracilibacillus boraciitolerans JCM 21714</name>
    <dbReference type="NCBI Taxonomy" id="1298598"/>
    <lineage>
        <taxon>Bacteria</taxon>
        <taxon>Bacillati</taxon>
        <taxon>Bacillota</taxon>
        <taxon>Bacilli</taxon>
        <taxon>Bacillales</taxon>
        <taxon>Bacillaceae</taxon>
        <taxon>Gracilibacillus</taxon>
    </lineage>
</organism>
<dbReference type="STRING" id="1298598.JCM21714_1253"/>
<evidence type="ECO:0000256" key="3">
    <source>
        <dbReference type="ARBA" id="ARBA00022777"/>
    </source>
</evidence>
<evidence type="ECO:0000313" key="6">
    <source>
        <dbReference type="EMBL" id="GAE92266.1"/>
    </source>
</evidence>
<accession>W4VGH3</accession>
<dbReference type="AlphaFoldDB" id="W4VGH3"/>
<keyword evidence="2" id="KW-0808">Transferase</keyword>
<evidence type="ECO:0000259" key="5">
    <source>
        <dbReference type="Pfam" id="PF02782"/>
    </source>
</evidence>
<comment type="caution">
    <text evidence="6">The sequence shown here is derived from an EMBL/GenBank/DDBJ whole genome shotgun (WGS) entry which is preliminary data.</text>
</comment>
<protein>
    <submittedName>
        <fullName evidence="6">Ribulokinase</fullName>
    </submittedName>
</protein>
<keyword evidence="3 6" id="KW-0418">Kinase</keyword>
<dbReference type="GO" id="GO:0005975">
    <property type="term" value="P:carbohydrate metabolic process"/>
    <property type="evidence" value="ECO:0007669"/>
    <property type="project" value="InterPro"/>
</dbReference>
<gene>
    <name evidence="6" type="ORF">JCM21714_1253</name>
</gene>
<dbReference type="InterPro" id="IPR018484">
    <property type="entry name" value="FGGY_N"/>
</dbReference>
<sequence>MAKDVKQQYGIPLKSVGAIGFSAMMHGYMAFDKDDELLVPFRTWRNNITGQASTELTKLFNYNIPQRWSIAHLYQAILNKEEHVADIQFQTTLAGYIHWKLTGEKVLGVGEASGVFPIDLNTKKFNQRMIGQFNELVAENKLSWKLEDIFPDVLVAGETAGTLTEEGAKLLDVSGELQAGIPLCPPEGDAGTGMVATNSIAQRTGNVSAGTSAFAMVVLEKDLSKVHPEIDLVTTPTGSLVAMAHSNNCTSDLNAWVGVFEEFSKAMGINVDANKLYETLFNQALKGDADGGGLLSYGYLSGGTYDTF</sequence>
<name>W4VGH3_9BACI</name>
<dbReference type="Proteomes" id="UP000019102">
    <property type="component" value="Unassembled WGS sequence"/>
</dbReference>
<evidence type="ECO:0000259" key="4">
    <source>
        <dbReference type="Pfam" id="PF00370"/>
    </source>
</evidence>
<dbReference type="EMBL" id="BAVS01000004">
    <property type="protein sequence ID" value="GAE92266.1"/>
    <property type="molecule type" value="Genomic_DNA"/>
</dbReference>
<dbReference type="SUPFAM" id="SSF53067">
    <property type="entry name" value="Actin-like ATPase domain"/>
    <property type="match status" value="1"/>
</dbReference>
<reference evidence="6 7" key="1">
    <citation type="journal article" date="2014" name="Genome Announc.">
        <title>Draft Genome Sequence of the Boron-Tolerant and Moderately Halotolerant Bacterium Gracilibacillus boraciitolerans JCM 21714T.</title>
        <authorList>
            <person name="Ahmed I."/>
            <person name="Oshima K."/>
            <person name="Suda W."/>
            <person name="Kitamura K."/>
            <person name="Iida T."/>
            <person name="Ohmori Y."/>
            <person name="Fujiwara T."/>
            <person name="Hattori M."/>
            <person name="Ohkuma M."/>
        </authorList>
    </citation>
    <scope>NUCLEOTIDE SEQUENCE [LARGE SCALE GENOMIC DNA]</scope>
    <source>
        <strain evidence="6 7">JCM 21714</strain>
    </source>
</reference>
<dbReference type="PANTHER" id="PTHR43095">
    <property type="entry name" value="SUGAR KINASE"/>
    <property type="match status" value="1"/>
</dbReference>
<dbReference type="InterPro" id="IPR043129">
    <property type="entry name" value="ATPase_NBD"/>
</dbReference>
<dbReference type="Pfam" id="PF02782">
    <property type="entry name" value="FGGY_C"/>
    <property type="match status" value="1"/>
</dbReference>
<dbReference type="GO" id="GO:0016301">
    <property type="term" value="F:kinase activity"/>
    <property type="evidence" value="ECO:0007669"/>
    <property type="project" value="UniProtKB-KW"/>
</dbReference>
<feature type="domain" description="Carbohydrate kinase FGGY C-terminal" evidence="5">
    <location>
        <begin position="206"/>
        <end position="302"/>
    </location>
</feature>
<dbReference type="InterPro" id="IPR018485">
    <property type="entry name" value="FGGY_C"/>
</dbReference>
<dbReference type="Gene3D" id="3.30.420.40">
    <property type="match status" value="1"/>
</dbReference>
<dbReference type="PANTHER" id="PTHR43095:SF5">
    <property type="entry name" value="XYLULOSE KINASE"/>
    <property type="match status" value="1"/>
</dbReference>
<evidence type="ECO:0000313" key="7">
    <source>
        <dbReference type="Proteomes" id="UP000019102"/>
    </source>
</evidence>
<evidence type="ECO:0000256" key="2">
    <source>
        <dbReference type="ARBA" id="ARBA00022679"/>
    </source>
</evidence>
<keyword evidence="7" id="KW-1185">Reference proteome</keyword>
<dbReference type="InterPro" id="IPR050406">
    <property type="entry name" value="FGGY_Carb_Kinase"/>
</dbReference>
<dbReference type="eggNOG" id="COG1070">
    <property type="taxonomic scope" value="Bacteria"/>
</dbReference>
<feature type="domain" description="Carbohydrate kinase FGGY N-terminal" evidence="4">
    <location>
        <begin position="3"/>
        <end position="171"/>
    </location>
</feature>
<dbReference type="Pfam" id="PF00370">
    <property type="entry name" value="FGGY_N"/>
    <property type="match status" value="1"/>
</dbReference>